<evidence type="ECO:0000313" key="1">
    <source>
        <dbReference type="EMBL" id="CAY10333.1"/>
    </source>
</evidence>
<reference evidence="1 2" key="1">
    <citation type="journal article" date="2009" name="J. Bacteriol.">
        <title>Complete genome sequence of Lactobacillus johnsonii FI9785, a competitive exclusion agent against pathogens in poultry.</title>
        <authorList>
            <person name="Wegmann U."/>
            <person name="Overweg K."/>
            <person name="Horn N."/>
            <person name="Goesmann A."/>
            <person name="Narbad A."/>
            <person name="Gasson M.J."/>
            <person name="Shearman C."/>
        </authorList>
    </citation>
    <scope>NUCLEOTIDE SEQUENCE [LARGE SCALE GENOMIC DNA]</scope>
    <source>
        <strain evidence="1 2">FI9785</strain>
    </source>
</reference>
<gene>
    <name evidence="1" type="ordered locus">FI9785_p9785L.12</name>
</gene>
<dbReference type="KEGG" id="ljf:FI9785_p9785L.12"/>
<dbReference type="PIRSF" id="PIRSF008505">
    <property type="entry name" value="UCP008505"/>
    <property type="match status" value="1"/>
</dbReference>
<dbReference type="EMBL" id="FN357112">
    <property type="protein sequence ID" value="CAY10333.1"/>
    <property type="molecule type" value="Genomic_DNA"/>
</dbReference>
<sequence length="169" mass="19976">MYLLDTNIYINFYDRYYPINHFATFWEKFIPILQNQIMIPDVVVRENMHNPWFKNDLLANNYQKDFIDHRNYQEEWVAVLNYIANSDVYSDKALIGDRAWTNENIADGWLIAIAKKENCTIVSDELPNPNLNSLHKSKNPKVPDVAKADPFNVRCINMLQFFDEVNLKV</sequence>
<dbReference type="InterPro" id="IPR016541">
    <property type="entry name" value="UCP008505"/>
</dbReference>
<keyword evidence="1" id="KW-0614">Plasmid</keyword>
<protein>
    <recommendedName>
        <fullName evidence="3">DUF4411 family protein</fullName>
    </recommendedName>
</protein>
<evidence type="ECO:0000313" key="2">
    <source>
        <dbReference type="Proteomes" id="UP000002627"/>
    </source>
</evidence>
<accession>D0R6G0</accession>
<evidence type="ECO:0008006" key="3">
    <source>
        <dbReference type="Google" id="ProtNLM"/>
    </source>
</evidence>
<geneLocation type="plasmid" evidence="1 2">
    <name>p9785L</name>
</geneLocation>
<dbReference type="Proteomes" id="UP000002627">
    <property type="component" value="Plasmid p9785L"/>
</dbReference>
<dbReference type="Pfam" id="PF14367">
    <property type="entry name" value="DUF4411"/>
    <property type="match status" value="1"/>
</dbReference>
<dbReference type="SUPFAM" id="SSF88723">
    <property type="entry name" value="PIN domain-like"/>
    <property type="match status" value="1"/>
</dbReference>
<dbReference type="RefSeq" id="WP_012846847.1">
    <property type="nucleotide sequence ID" value="NC_013505.1"/>
</dbReference>
<dbReference type="HOGENOM" id="CLU_116293_0_1_9"/>
<dbReference type="AlphaFoldDB" id="D0R6G0"/>
<name>D0R6G0_LACJF</name>
<keyword evidence="2" id="KW-1185">Reference proteome</keyword>
<dbReference type="InterPro" id="IPR029060">
    <property type="entry name" value="PIN-like_dom_sf"/>
</dbReference>
<organism evidence="1 2">
    <name type="scientific">Lactobacillus johnsonii (strain FI9785)</name>
    <dbReference type="NCBI Taxonomy" id="633699"/>
    <lineage>
        <taxon>Bacteria</taxon>
        <taxon>Bacillati</taxon>
        <taxon>Bacillota</taxon>
        <taxon>Bacilli</taxon>
        <taxon>Lactobacillales</taxon>
        <taxon>Lactobacillaceae</taxon>
        <taxon>Lactobacillus</taxon>
    </lineage>
</organism>
<proteinExistence type="predicted"/>